<evidence type="ECO:0000256" key="4">
    <source>
        <dbReference type="ARBA" id="ARBA00023186"/>
    </source>
</evidence>
<keyword evidence="4" id="KW-0143">Chaperone</keyword>
<organism evidence="5">
    <name type="scientific">Tanacetum cinerariifolium</name>
    <name type="common">Dalmatian daisy</name>
    <name type="synonym">Chrysanthemum cinerariifolium</name>
    <dbReference type="NCBI Taxonomy" id="118510"/>
    <lineage>
        <taxon>Eukaryota</taxon>
        <taxon>Viridiplantae</taxon>
        <taxon>Streptophyta</taxon>
        <taxon>Embryophyta</taxon>
        <taxon>Tracheophyta</taxon>
        <taxon>Spermatophyta</taxon>
        <taxon>Magnoliopsida</taxon>
        <taxon>eudicotyledons</taxon>
        <taxon>Gunneridae</taxon>
        <taxon>Pentapetalae</taxon>
        <taxon>asterids</taxon>
        <taxon>campanulids</taxon>
        <taxon>Asterales</taxon>
        <taxon>Asteraceae</taxon>
        <taxon>Asteroideae</taxon>
        <taxon>Anthemideae</taxon>
        <taxon>Anthemidinae</taxon>
        <taxon>Tanacetum</taxon>
    </lineage>
</organism>
<reference evidence="5" key="1">
    <citation type="journal article" date="2019" name="Sci. Rep.">
        <title>Draft genome of Tanacetum cinerariifolium, the natural source of mosquito coil.</title>
        <authorList>
            <person name="Yamashiro T."/>
            <person name="Shiraishi A."/>
            <person name="Satake H."/>
            <person name="Nakayama K."/>
        </authorList>
    </citation>
    <scope>NUCLEOTIDE SEQUENCE</scope>
</reference>
<dbReference type="InterPro" id="IPR001404">
    <property type="entry name" value="Hsp90_fam"/>
</dbReference>
<evidence type="ECO:0000256" key="1">
    <source>
        <dbReference type="ARBA" id="ARBA00008239"/>
    </source>
</evidence>
<evidence type="ECO:0000313" key="5">
    <source>
        <dbReference type="EMBL" id="GFD49264.1"/>
    </source>
</evidence>
<feature type="non-terminal residue" evidence="5">
    <location>
        <position position="1"/>
    </location>
</feature>
<proteinExistence type="inferred from homology"/>
<keyword evidence="3" id="KW-0067">ATP-binding</keyword>
<dbReference type="AlphaFoldDB" id="A0A699WXH8"/>
<evidence type="ECO:0000256" key="2">
    <source>
        <dbReference type="ARBA" id="ARBA00022741"/>
    </source>
</evidence>
<dbReference type="EMBL" id="BKCJ011738603">
    <property type="protein sequence ID" value="GFD49264.1"/>
    <property type="molecule type" value="Genomic_DNA"/>
</dbReference>
<evidence type="ECO:0000256" key="3">
    <source>
        <dbReference type="ARBA" id="ARBA00022840"/>
    </source>
</evidence>
<dbReference type="GO" id="GO:0051082">
    <property type="term" value="F:unfolded protein binding"/>
    <property type="evidence" value="ECO:0007669"/>
    <property type="project" value="InterPro"/>
</dbReference>
<dbReference type="InterPro" id="IPR020575">
    <property type="entry name" value="Hsp90_N"/>
</dbReference>
<keyword evidence="5" id="KW-0346">Stress response</keyword>
<dbReference type="GO" id="GO:0005524">
    <property type="term" value="F:ATP binding"/>
    <property type="evidence" value="ECO:0007669"/>
    <property type="project" value="UniProtKB-KW"/>
</dbReference>
<dbReference type="PANTHER" id="PTHR11528">
    <property type="entry name" value="HEAT SHOCK PROTEIN 90 FAMILY MEMBER"/>
    <property type="match status" value="1"/>
</dbReference>
<dbReference type="PRINTS" id="PR00775">
    <property type="entry name" value="HEATSHOCK90"/>
</dbReference>
<accession>A0A699WXH8</accession>
<sequence>LVSNAVDATQKLKSLAALGEYKGELGELKVRVTVDKDARKITISDHGLGMTADEIKKYINQIAFSGATEFVEKYKEKDAQAKDQIIGQFGLGFYSAFMVAKEVEIWSQSYKEDTLTAHWTCDGST</sequence>
<keyword evidence="2" id="KW-0547">Nucleotide-binding</keyword>
<dbReference type="SUPFAM" id="SSF55874">
    <property type="entry name" value="ATPase domain of HSP90 chaperone/DNA topoisomerase II/histidine kinase"/>
    <property type="match status" value="1"/>
</dbReference>
<dbReference type="GO" id="GO:0016887">
    <property type="term" value="F:ATP hydrolysis activity"/>
    <property type="evidence" value="ECO:0007669"/>
    <property type="project" value="InterPro"/>
</dbReference>
<dbReference type="GO" id="GO:0140662">
    <property type="term" value="F:ATP-dependent protein folding chaperone"/>
    <property type="evidence" value="ECO:0007669"/>
    <property type="project" value="InterPro"/>
</dbReference>
<protein>
    <submittedName>
        <fullName evidence="5">Heat shock protein 90-5, chloroplastic-like</fullName>
    </submittedName>
</protein>
<gene>
    <name evidence="5" type="ORF">Tci_921233</name>
</gene>
<name>A0A699WXH8_TANCI</name>
<dbReference type="InterPro" id="IPR036890">
    <property type="entry name" value="HATPase_C_sf"/>
</dbReference>
<dbReference type="Gene3D" id="3.30.565.10">
    <property type="entry name" value="Histidine kinase-like ATPase, C-terminal domain"/>
    <property type="match status" value="1"/>
</dbReference>
<comment type="caution">
    <text evidence="5">The sequence shown here is derived from an EMBL/GenBank/DDBJ whole genome shotgun (WGS) entry which is preliminary data.</text>
</comment>
<comment type="similarity">
    <text evidence="1">Belongs to the heat shock protein 90 family.</text>
</comment>
<dbReference type="Pfam" id="PF13589">
    <property type="entry name" value="HATPase_c_3"/>
    <property type="match status" value="1"/>
</dbReference>
<feature type="non-terminal residue" evidence="5">
    <location>
        <position position="125"/>
    </location>
</feature>